<dbReference type="SMART" id="SM00448">
    <property type="entry name" value="REC"/>
    <property type="match status" value="2"/>
</dbReference>
<dbReference type="EMBL" id="PDUD01000032">
    <property type="protein sequence ID" value="PHN03449.1"/>
    <property type="molecule type" value="Genomic_DNA"/>
</dbReference>
<dbReference type="PANTHER" id="PTHR44591:SF23">
    <property type="entry name" value="CHEY SUBFAMILY"/>
    <property type="match status" value="1"/>
</dbReference>
<organism evidence="4 5">
    <name type="scientific">Flavilitoribacter nigricans (strain ATCC 23147 / DSM 23189 / NBRC 102662 / NCIMB 1420 / SS-2)</name>
    <name type="common">Lewinella nigricans</name>
    <dbReference type="NCBI Taxonomy" id="1122177"/>
    <lineage>
        <taxon>Bacteria</taxon>
        <taxon>Pseudomonadati</taxon>
        <taxon>Bacteroidota</taxon>
        <taxon>Saprospiria</taxon>
        <taxon>Saprospirales</taxon>
        <taxon>Lewinellaceae</taxon>
        <taxon>Flavilitoribacter</taxon>
    </lineage>
</organism>
<dbReference type="OrthoDB" id="651456at2"/>
<dbReference type="SUPFAM" id="SSF52172">
    <property type="entry name" value="CheY-like"/>
    <property type="match status" value="2"/>
</dbReference>
<dbReference type="RefSeq" id="WP_099153285.1">
    <property type="nucleotide sequence ID" value="NZ_PDUD01000032.1"/>
</dbReference>
<evidence type="ECO:0000256" key="2">
    <source>
        <dbReference type="PROSITE-ProRule" id="PRU00169"/>
    </source>
</evidence>
<evidence type="ECO:0000256" key="1">
    <source>
        <dbReference type="ARBA" id="ARBA00022553"/>
    </source>
</evidence>
<feature type="modified residue" description="4-aspartylphosphate" evidence="2">
    <location>
        <position position="325"/>
    </location>
</feature>
<name>A0A2D0N5L7_FLAN2</name>
<dbReference type="CDD" id="cd00156">
    <property type="entry name" value="REC"/>
    <property type="match status" value="2"/>
</dbReference>
<dbReference type="InterPro" id="IPR011006">
    <property type="entry name" value="CheY-like_superfamily"/>
</dbReference>
<proteinExistence type="predicted"/>
<comment type="caution">
    <text evidence="4">The sequence shown here is derived from an EMBL/GenBank/DDBJ whole genome shotgun (WGS) entry which is preliminary data.</text>
</comment>
<evidence type="ECO:0000313" key="4">
    <source>
        <dbReference type="EMBL" id="PHN03449.1"/>
    </source>
</evidence>
<feature type="modified residue" description="4-aspartylphosphate" evidence="2">
    <location>
        <position position="467"/>
    </location>
</feature>
<protein>
    <recommendedName>
        <fullName evidence="3">Response regulatory domain-containing protein</fullName>
    </recommendedName>
</protein>
<accession>A0A2D0N5L7</accession>
<keyword evidence="1 2" id="KW-0597">Phosphoprotein</keyword>
<reference evidence="4 5" key="1">
    <citation type="submission" date="2017-10" db="EMBL/GenBank/DDBJ databases">
        <title>The draft genome sequence of Lewinella nigricans NBRC 102662.</title>
        <authorList>
            <person name="Wang K."/>
        </authorList>
    </citation>
    <scope>NUCLEOTIDE SEQUENCE [LARGE SCALE GENOMIC DNA]</scope>
    <source>
        <strain evidence="4 5">NBRC 102662</strain>
    </source>
</reference>
<sequence length="550" mass="64529">MKQLNIRYLCTQKNVEARLWRHFGKRYQLEAFDKHMSDYTSIDAMLIVEPVRVKGHYLSVYEVWKLFLARQSPKTKLLIAGFTVNTHPNFINLLNLHDKYDLKKAIDKANPCHKNWDEGQVGNGYGKVSTKLQMFFKGHNYNSIIGAASKVRQMLNNVDLSLHGSESLKREKEDFKTIWENLLWPKRNYFRSFYSRWYNYRDYFDCMPFFSQMEAVKAHGFINELQEFLNGKKELEAKILAEKEQQYRRMDPFSRIGEIIQVFRQIDAKYIAPNSIGNILLIDDDPHFHHQLKENLTSFSFNSLYTVEAAKNITVKEPIHLILLDLELNKEKGIFSGLDLISELKHRFPDTPLSVVSVAEEREIIELAIVEEGADFYLSKSLYDAEKWTTLFIHLLTNRRFSLGEILIFNQTQKIEEKPYILVVEDEKDWYDRIAELSPDYMFKQAHTIQQASDMLRSGVYDLVLLDLYFVIEGERKIEGLPFVRNIKFNYPDIPLIVVSAETSPEIMKEVHANGADRYLSKATFDAREWLEILNVFINLKQARDQTKIV</sequence>
<keyword evidence="5" id="KW-1185">Reference proteome</keyword>
<dbReference type="PANTHER" id="PTHR44591">
    <property type="entry name" value="STRESS RESPONSE REGULATOR PROTEIN 1"/>
    <property type="match status" value="1"/>
</dbReference>
<feature type="domain" description="Response regulatory" evidence="3">
    <location>
        <begin position="278"/>
        <end position="395"/>
    </location>
</feature>
<feature type="domain" description="Response regulatory" evidence="3">
    <location>
        <begin position="420"/>
        <end position="537"/>
    </location>
</feature>
<evidence type="ECO:0000259" key="3">
    <source>
        <dbReference type="PROSITE" id="PS50110"/>
    </source>
</evidence>
<dbReference type="AlphaFoldDB" id="A0A2D0N5L7"/>
<dbReference type="Pfam" id="PF00072">
    <property type="entry name" value="Response_reg"/>
    <property type="match status" value="2"/>
</dbReference>
<dbReference type="GO" id="GO:0000160">
    <property type="term" value="P:phosphorelay signal transduction system"/>
    <property type="evidence" value="ECO:0007669"/>
    <property type="project" value="InterPro"/>
</dbReference>
<evidence type="ECO:0000313" key="5">
    <source>
        <dbReference type="Proteomes" id="UP000223913"/>
    </source>
</evidence>
<dbReference type="Gene3D" id="3.40.50.2300">
    <property type="match status" value="2"/>
</dbReference>
<dbReference type="PROSITE" id="PS50110">
    <property type="entry name" value="RESPONSE_REGULATORY"/>
    <property type="match status" value="2"/>
</dbReference>
<dbReference type="InterPro" id="IPR050595">
    <property type="entry name" value="Bact_response_regulator"/>
</dbReference>
<gene>
    <name evidence="4" type="ORF">CRP01_27600</name>
</gene>
<dbReference type="InterPro" id="IPR001789">
    <property type="entry name" value="Sig_transdc_resp-reg_receiver"/>
</dbReference>
<dbReference type="Proteomes" id="UP000223913">
    <property type="component" value="Unassembled WGS sequence"/>
</dbReference>